<organism evidence="9 10">
    <name type="scientific">Smittium simulii</name>
    <dbReference type="NCBI Taxonomy" id="133385"/>
    <lineage>
        <taxon>Eukaryota</taxon>
        <taxon>Fungi</taxon>
        <taxon>Fungi incertae sedis</taxon>
        <taxon>Zoopagomycota</taxon>
        <taxon>Kickxellomycotina</taxon>
        <taxon>Harpellomycetes</taxon>
        <taxon>Harpellales</taxon>
        <taxon>Legeriomycetaceae</taxon>
        <taxon>Smittium</taxon>
    </lineage>
</organism>
<evidence type="ECO:0000256" key="6">
    <source>
        <dbReference type="SAM" id="MobiDB-lite"/>
    </source>
</evidence>
<comment type="caution">
    <text evidence="9">The sequence shown here is derived from an EMBL/GenBank/DDBJ whole genome shotgun (WGS) entry which is preliminary data.</text>
</comment>
<feature type="domain" description="RNA polymerase III subunit Rpc25" evidence="8">
    <location>
        <begin position="137"/>
        <end position="287"/>
    </location>
</feature>
<dbReference type="InterPro" id="IPR012340">
    <property type="entry name" value="NA-bd_OB-fold"/>
</dbReference>
<dbReference type="EMBL" id="MBFR01000167">
    <property type="protein sequence ID" value="PVU92305.1"/>
    <property type="molecule type" value="Genomic_DNA"/>
</dbReference>
<proteinExistence type="inferred from homology"/>
<sequence>MNNCIIYSISKTKSLQSSLANIPKLVAQGPKLLSLAIVAFLSNLLPPTRVAFIFPNFSLQHSLLSLQSFTSNTQDNIRVRPWNFGKERIVAITDEINKKYANKVIHNVGLVIRLFDIVKMNQGYVQPSEGSMWVKGEIIDAKIQSCTHTGIKASCQFFSDIWIPRELLREGTEFNSVEGVFVWRYEDQDFFLDLDEPVRLRVVEGTFIDSNPPRPTVAAKSGANSMNSAAESNFGSVTNPNQSQSRLNTSMEPALVDNNINDQTAYSPPYFLTCTMAEDGLGPISWW</sequence>
<evidence type="ECO:0000256" key="5">
    <source>
        <dbReference type="ARBA" id="ARBA00023242"/>
    </source>
</evidence>
<keyword evidence="10" id="KW-1185">Reference proteome</keyword>
<evidence type="ECO:0000256" key="2">
    <source>
        <dbReference type="ARBA" id="ARBA00009307"/>
    </source>
</evidence>
<evidence type="ECO:0000256" key="3">
    <source>
        <dbReference type="ARBA" id="ARBA00022478"/>
    </source>
</evidence>
<dbReference type="InterPro" id="IPR045113">
    <property type="entry name" value="Rpb7-like"/>
</dbReference>
<dbReference type="GO" id="GO:0006384">
    <property type="term" value="P:transcription initiation at RNA polymerase III promoter"/>
    <property type="evidence" value="ECO:0007669"/>
    <property type="project" value="TreeGrafter"/>
</dbReference>
<dbReference type="InterPro" id="IPR005576">
    <property type="entry name" value="Rpb7-like_N"/>
</dbReference>
<dbReference type="SUPFAM" id="SSF88798">
    <property type="entry name" value="N-terminal, heterodimerisation domain of RBP7 (RpoE)"/>
    <property type="match status" value="1"/>
</dbReference>
<dbReference type="Gene3D" id="2.40.50.140">
    <property type="entry name" value="Nucleic acid-binding proteins"/>
    <property type="match status" value="1"/>
</dbReference>
<name>A0A2T9YJ12_9FUNG</name>
<dbReference type="GO" id="GO:0005666">
    <property type="term" value="C:RNA polymerase III complex"/>
    <property type="evidence" value="ECO:0007669"/>
    <property type="project" value="TreeGrafter"/>
</dbReference>
<feature type="region of interest" description="Disordered" evidence="6">
    <location>
        <begin position="213"/>
        <end position="246"/>
    </location>
</feature>
<feature type="domain" description="RNA polymerase Rpb7-like N-terminal" evidence="7">
    <location>
        <begin position="75"/>
        <end position="130"/>
    </location>
</feature>
<evidence type="ECO:0000256" key="1">
    <source>
        <dbReference type="ARBA" id="ARBA00004123"/>
    </source>
</evidence>
<dbReference type="InterPro" id="IPR013238">
    <property type="entry name" value="RNA_pol_III_Rbc25"/>
</dbReference>
<dbReference type="STRING" id="133385.A0A2T9YJ12"/>
<dbReference type="Pfam" id="PF08292">
    <property type="entry name" value="RNA_pol_Rbc25"/>
    <property type="match status" value="1"/>
</dbReference>
<accession>A0A2T9YJ12</accession>
<protein>
    <recommendedName>
        <fullName evidence="11">RNA polymerase III subunit Rpc25 domain-containing protein</fullName>
    </recommendedName>
</protein>
<keyword evidence="4" id="KW-0804">Transcription</keyword>
<comment type="similarity">
    <text evidence="2">Belongs to the eukaryotic RPB7/RPC8 RNA polymerase subunit family.</text>
</comment>
<dbReference type="PANTHER" id="PTHR12709:SF1">
    <property type="entry name" value="DNA-DIRECTED RNA POLYMERASE III SUBUNIT RPC8"/>
    <property type="match status" value="1"/>
</dbReference>
<keyword evidence="3" id="KW-0240">DNA-directed RNA polymerase</keyword>
<gene>
    <name evidence="9" type="ORF">BB561_003910</name>
</gene>
<evidence type="ECO:0000259" key="7">
    <source>
        <dbReference type="Pfam" id="PF03876"/>
    </source>
</evidence>
<dbReference type="AlphaFoldDB" id="A0A2T9YJ12"/>
<evidence type="ECO:0000256" key="4">
    <source>
        <dbReference type="ARBA" id="ARBA00023163"/>
    </source>
</evidence>
<reference evidence="9 10" key="1">
    <citation type="journal article" date="2018" name="MBio">
        <title>Comparative Genomics Reveals the Core Gene Toolbox for the Fungus-Insect Symbiosis.</title>
        <authorList>
            <person name="Wang Y."/>
            <person name="Stata M."/>
            <person name="Wang W."/>
            <person name="Stajich J.E."/>
            <person name="White M.M."/>
            <person name="Moncalvo J.M."/>
        </authorList>
    </citation>
    <scope>NUCLEOTIDE SEQUENCE [LARGE SCALE GENOMIC DNA]</scope>
    <source>
        <strain evidence="9 10">SWE-8-4</strain>
    </source>
</reference>
<evidence type="ECO:0000259" key="8">
    <source>
        <dbReference type="Pfam" id="PF08292"/>
    </source>
</evidence>
<dbReference type="Gene3D" id="3.30.1490.120">
    <property type="entry name" value="RNA polymerase Rpb7-like, N-terminal domain"/>
    <property type="match status" value="1"/>
</dbReference>
<evidence type="ECO:0000313" key="9">
    <source>
        <dbReference type="EMBL" id="PVU92305.1"/>
    </source>
</evidence>
<dbReference type="Proteomes" id="UP000245383">
    <property type="component" value="Unassembled WGS sequence"/>
</dbReference>
<comment type="subcellular location">
    <subcellularLocation>
        <location evidence="1">Nucleus</location>
    </subcellularLocation>
</comment>
<dbReference type="InterPro" id="IPR036898">
    <property type="entry name" value="RNA_pol_Rpb7-like_N_sf"/>
</dbReference>
<dbReference type="OrthoDB" id="10256606at2759"/>
<dbReference type="SUPFAM" id="SSF50249">
    <property type="entry name" value="Nucleic acid-binding proteins"/>
    <property type="match status" value="1"/>
</dbReference>
<keyword evidence="5" id="KW-0539">Nucleus</keyword>
<feature type="compositionally biased region" description="Polar residues" evidence="6">
    <location>
        <begin position="222"/>
        <end position="246"/>
    </location>
</feature>
<evidence type="ECO:0008006" key="11">
    <source>
        <dbReference type="Google" id="ProtNLM"/>
    </source>
</evidence>
<evidence type="ECO:0000313" key="10">
    <source>
        <dbReference type="Proteomes" id="UP000245383"/>
    </source>
</evidence>
<dbReference type="PANTHER" id="PTHR12709">
    <property type="entry name" value="DNA-DIRECTED RNA POLYMERASE II, III"/>
    <property type="match status" value="1"/>
</dbReference>
<dbReference type="Pfam" id="PF03876">
    <property type="entry name" value="SHS2_Rpb7-N"/>
    <property type="match status" value="1"/>
</dbReference>